<keyword evidence="1" id="KW-0479">Metal-binding</keyword>
<proteinExistence type="predicted"/>
<dbReference type="EMBL" id="CAJOBG010001285">
    <property type="protein sequence ID" value="CAF3913734.1"/>
    <property type="molecule type" value="Genomic_DNA"/>
</dbReference>
<dbReference type="EMBL" id="CAJOBH010000332">
    <property type="protein sequence ID" value="CAF3782531.1"/>
    <property type="molecule type" value="Genomic_DNA"/>
</dbReference>
<dbReference type="Pfam" id="PF04500">
    <property type="entry name" value="FLYWCH"/>
    <property type="match status" value="1"/>
</dbReference>
<reference evidence="5" key="1">
    <citation type="submission" date="2021-02" db="EMBL/GenBank/DDBJ databases">
        <authorList>
            <person name="Nowell W R."/>
        </authorList>
    </citation>
    <scope>NUCLEOTIDE SEQUENCE</scope>
</reference>
<evidence type="ECO:0000313" key="10">
    <source>
        <dbReference type="EMBL" id="CAF4146303.1"/>
    </source>
</evidence>
<evidence type="ECO:0000313" key="6">
    <source>
        <dbReference type="EMBL" id="CAF3782531.1"/>
    </source>
</evidence>
<dbReference type="Proteomes" id="UP000663887">
    <property type="component" value="Unassembled WGS sequence"/>
</dbReference>
<dbReference type="AlphaFoldDB" id="A0A816WQP6"/>
<dbReference type="GO" id="GO:0008270">
    <property type="term" value="F:zinc ion binding"/>
    <property type="evidence" value="ECO:0007669"/>
    <property type="project" value="UniProtKB-KW"/>
</dbReference>
<comment type="caution">
    <text evidence="5">The sequence shown here is derived from an EMBL/GenBank/DDBJ whole genome shotgun (WGS) entry which is preliminary data.</text>
</comment>
<evidence type="ECO:0000313" key="9">
    <source>
        <dbReference type="EMBL" id="CAF4042124.1"/>
    </source>
</evidence>
<gene>
    <name evidence="6" type="ORF">BYL167_LOCUS2014</name>
    <name evidence="10" type="ORF">GIL414_LOCUS19281</name>
    <name evidence="8" type="ORF">OVN521_LOCUS10186</name>
    <name evidence="7" type="ORF">SMN809_LOCUS2684</name>
    <name evidence="9" type="ORF">UXM345_LOCUS18664</name>
    <name evidence="5" type="ORF">XDN619_LOCUS26049</name>
</gene>
<evidence type="ECO:0000313" key="5">
    <source>
        <dbReference type="EMBL" id="CAF2137200.1"/>
    </source>
</evidence>
<evidence type="ECO:0000313" key="8">
    <source>
        <dbReference type="EMBL" id="CAF3913734.1"/>
    </source>
</evidence>
<evidence type="ECO:0000259" key="4">
    <source>
        <dbReference type="Pfam" id="PF04500"/>
    </source>
</evidence>
<dbReference type="Gene3D" id="2.20.25.240">
    <property type="match status" value="1"/>
</dbReference>
<accession>A0A816WQP6</accession>
<dbReference type="EMBL" id="CAJOBF010002556">
    <property type="protein sequence ID" value="CAF4042124.1"/>
    <property type="molecule type" value="Genomic_DNA"/>
</dbReference>
<dbReference type="InterPro" id="IPR007588">
    <property type="entry name" value="Znf_FLYWCH"/>
</dbReference>
<dbReference type="Proteomes" id="UP000681967">
    <property type="component" value="Unassembled WGS sequence"/>
</dbReference>
<protein>
    <recommendedName>
        <fullName evidence="4">FLYWCH-type domain-containing protein</fullName>
    </recommendedName>
</protein>
<name>A0A816WQP6_9BILA</name>
<evidence type="ECO:0000256" key="1">
    <source>
        <dbReference type="ARBA" id="ARBA00022723"/>
    </source>
</evidence>
<evidence type="ECO:0000313" key="11">
    <source>
        <dbReference type="Proteomes" id="UP000663866"/>
    </source>
</evidence>
<dbReference type="EMBL" id="CAJOBJ010009783">
    <property type="protein sequence ID" value="CAF4146303.1"/>
    <property type="molecule type" value="Genomic_DNA"/>
</dbReference>
<keyword evidence="3" id="KW-0862">Zinc</keyword>
<sequence length="281" mass="32815">MPTIVESKRKRSILLLGNFRYTRDKIINTTIYWKCENRSCPGRAIQRDLNPSFMKKPHNHEGDEIKCKVEEFRMNLKRRIEDSPQPVKKIYREQIISLYTTSPQITQFTPMFYEMKTSLYNARNTSYPPAPRNIDDVIIEGIWSKTLNGELFLLHKLKHPIFGALESLKQLSESDHGHLAFDGTFKSCPNQFYQLYSVHWFVTIDFEQAAINSIKLVFPNAIVKGSALSRHLKTGALPPRKKLFANRNARLQNLEERFKQKTLTLDEYLTKVSQLIGMKKY</sequence>
<dbReference type="Proteomes" id="UP000663842">
    <property type="component" value="Unassembled WGS sequence"/>
</dbReference>
<keyword evidence="2" id="KW-0863">Zinc-finger</keyword>
<evidence type="ECO:0000256" key="2">
    <source>
        <dbReference type="ARBA" id="ARBA00022771"/>
    </source>
</evidence>
<dbReference type="EMBL" id="CAJOBI010000507">
    <property type="protein sequence ID" value="CAF3827918.1"/>
    <property type="molecule type" value="Genomic_DNA"/>
</dbReference>
<evidence type="ECO:0000313" key="12">
    <source>
        <dbReference type="Proteomes" id="UP000663887"/>
    </source>
</evidence>
<dbReference type="Proteomes" id="UP000663866">
    <property type="component" value="Unassembled WGS sequence"/>
</dbReference>
<evidence type="ECO:0000313" key="7">
    <source>
        <dbReference type="EMBL" id="CAF3827918.1"/>
    </source>
</evidence>
<dbReference type="EMBL" id="CAJNRG010012069">
    <property type="protein sequence ID" value="CAF2137200.1"/>
    <property type="molecule type" value="Genomic_DNA"/>
</dbReference>
<feature type="domain" description="FLYWCH-type" evidence="4">
    <location>
        <begin position="5"/>
        <end position="60"/>
    </location>
</feature>
<dbReference type="Proteomes" id="UP000676336">
    <property type="component" value="Unassembled WGS sequence"/>
</dbReference>
<organism evidence="5 12">
    <name type="scientific">Rotaria magnacalcarata</name>
    <dbReference type="NCBI Taxonomy" id="392030"/>
    <lineage>
        <taxon>Eukaryota</taxon>
        <taxon>Metazoa</taxon>
        <taxon>Spiralia</taxon>
        <taxon>Gnathifera</taxon>
        <taxon>Rotifera</taxon>
        <taxon>Eurotatoria</taxon>
        <taxon>Bdelloidea</taxon>
        <taxon>Philodinida</taxon>
        <taxon>Philodinidae</taxon>
        <taxon>Rotaria</taxon>
    </lineage>
</organism>
<evidence type="ECO:0000256" key="3">
    <source>
        <dbReference type="ARBA" id="ARBA00022833"/>
    </source>
</evidence>
<dbReference type="Proteomes" id="UP000681720">
    <property type="component" value="Unassembled WGS sequence"/>
</dbReference>
<keyword evidence="11" id="KW-1185">Reference proteome</keyword>